<feature type="transmembrane region" description="Helical" evidence="2">
    <location>
        <begin position="26"/>
        <end position="48"/>
    </location>
</feature>
<accession>A0A8T3YN51</accession>
<comment type="caution">
    <text evidence="3">The sequence shown here is derived from an EMBL/GenBank/DDBJ whole genome shotgun (WGS) entry which is preliminary data.</text>
</comment>
<feature type="region of interest" description="Disordered" evidence="1">
    <location>
        <begin position="1"/>
        <end position="20"/>
    </location>
</feature>
<keyword evidence="2" id="KW-1133">Transmembrane helix</keyword>
<reference evidence="3" key="1">
    <citation type="submission" date="2020-07" db="EMBL/GenBank/DDBJ databases">
        <title>Huge and variable diversity of episymbiotic CPR bacteria and DPANN archaea in groundwater ecosystems.</title>
        <authorList>
            <person name="He C.Y."/>
            <person name="Keren R."/>
            <person name="Whittaker M."/>
            <person name="Farag I.F."/>
            <person name="Doudna J."/>
            <person name="Cate J.H.D."/>
            <person name="Banfield J.F."/>
        </authorList>
    </citation>
    <scope>NUCLEOTIDE SEQUENCE</scope>
    <source>
        <strain evidence="3">NC_groundwater_1296_Ag_S-0.2um_52_80</strain>
    </source>
</reference>
<protein>
    <submittedName>
        <fullName evidence="3">Uncharacterized protein</fullName>
    </submittedName>
</protein>
<keyword evidence="2" id="KW-0472">Membrane</keyword>
<dbReference type="Proteomes" id="UP000732298">
    <property type="component" value="Unassembled WGS sequence"/>
</dbReference>
<organism evidence="3 4">
    <name type="scientific">Candidatus Iainarchaeum sp</name>
    <dbReference type="NCBI Taxonomy" id="3101447"/>
    <lineage>
        <taxon>Archaea</taxon>
        <taxon>Candidatus Iainarchaeota</taxon>
        <taxon>Candidatus Iainarchaeia</taxon>
        <taxon>Candidatus Iainarchaeales</taxon>
        <taxon>Candidatus Iainarchaeaceae</taxon>
        <taxon>Candidatus Iainarchaeum</taxon>
    </lineage>
</organism>
<sequence length="110" mass="12154">MRKLKQPKTMPNFNEPAGSKNTANKIAVISLTLLLASVVIFLATSLSLTHSIMQYQQKAYPPYMEALVNYHVAFMIILVVAAIIFGGTAYHVLKENAGQCDDEKLVENNV</sequence>
<evidence type="ECO:0000313" key="4">
    <source>
        <dbReference type="Proteomes" id="UP000732298"/>
    </source>
</evidence>
<name>A0A8T3YN51_9ARCH</name>
<gene>
    <name evidence="3" type="ORF">HY544_02170</name>
</gene>
<evidence type="ECO:0000256" key="2">
    <source>
        <dbReference type="SAM" id="Phobius"/>
    </source>
</evidence>
<keyword evidence="2" id="KW-0812">Transmembrane</keyword>
<proteinExistence type="predicted"/>
<evidence type="ECO:0000313" key="3">
    <source>
        <dbReference type="EMBL" id="MBI4210291.1"/>
    </source>
</evidence>
<feature type="transmembrane region" description="Helical" evidence="2">
    <location>
        <begin position="68"/>
        <end position="93"/>
    </location>
</feature>
<evidence type="ECO:0000256" key="1">
    <source>
        <dbReference type="SAM" id="MobiDB-lite"/>
    </source>
</evidence>
<dbReference type="AlphaFoldDB" id="A0A8T3YN51"/>
<dbReference type="EMBL" id="JACQPB010000025">
    <property type="protein sequence ID" value="MBI4210291.1"/>
    <property type="molecule type" value="Genomic_DNA"/>
</dbReference>